<dbReference type="AlphaFoldDB" id="A0AAD6SBB1"/>
<proteinExistence type="predicted"/>
<sequence>MQKQFLKGSADQRQCRARKRDGKRRGYGEQDCACRPCRFVRKARWQGARDGSCRGLAFGAWRSALGAETAGGSGQMLRGVGLTGHQPRSALWRASVGVAHRGGQERAVKERRSGPDLTKSPGELSKESPELLLQQTEEARPEEARRWHAWRAVAWSESPTSGHVPKARAVAGRRGWREDATRWWEE</sequence>
<organism evidence="2 3">
    <name type="scientific">Mycena alexandri</name>
    <dbReference type="NCBI Taxonomy" id="1745969"/>
    <lineage>
        <taxon>Eukaryota</taxon>
        <taxon>Fungi</taxon>
        <taxon>Dikarya</taxon>
        <taxon>Basidiomycota</taxon>
        <taxon>Agaricomycotina</taxon>
        <taxon>Agaricomycetes</taxon>
        <taxon>Agaricomycetidae</taxon>
        <taxon>Agaricales</taxon>
        <taxon>Marasmiineae</taxon>
        <taxon>Mycenaceae</taxon>
        <taxon>Mycena</taxon>
    </lineage>
</organism>
<dbReference type="EMBL" id="JARJCM010000182">
    <property type="protein sequence ID" value="KAJ7023793.1"/>
    <property type="molecule type" value="Genomic_DNA"/>
</dbReference>
<protein>
    <submittedName>
        <fullName evidence="2">Uncharacterized protein</fullName>
    </submittedName>
</protein>
<feature type="compositionally biased region" description="Basic and acidic residues" evidence="1">
    <location>
        <begin position="175"/>
        <end position="186"/>
    </location>
</feature>
<keyword evidence="3" id="KW-1185">Reference proteome</keyword>
<reference evidence="2" key="1">
    <citation type="submission" date="2023-03" db="EMBL/GenBank/DDBJ databases">
        <title>Massive genome expansion in bonnet fungi (Mycena s.s.) driven by repeated elements and novel gene families across ecological guilds.</title>
        <authorList>
            <consortium name="Lawrence Berkeley National Laboratory"/>
            <person name="Harder C.B."/>
            <person name="Miyauchi S."/>
            <person name="Viragh M."/>
            <person name="Kuo A."/>
            <person name="Thoen E."/>
            <person name="Andreopoulos B."/>
            <person name="Lu D."/>
            <person name="Skrede I."/>
            <person name="Drula E."/>
            <person name="Henrissat B."/>
            <person name="Morin E."/>
            <person name="Kohler A."/>
            <person name="Barry K."/>
            <person name="LaButti K."/>
            <person name="Morin E."/>
            <person name="Salamov A."/>
            <person name="Lipzen A."/>
            <person name="Mereny Z."/>
            <person name="Hegedus B."/>
            <person name="Baldrian P."/>
            <person name="Stursova M."/>
            <person name="Weitz H."/>
            <person name="Taylor A."/>
            <person name="Grigoriev I.V."/>
            <person name="Nagy L.G."/>
            <person name="Martin F."/>
            <person name="Kauserud H."/>
        </authorList>
    </citation>
    <scope>NUCLEOTIDE SEQUENCE</scope>
    <source>
        <strain evidence="2">CBHHK200</strain>
    </source>
</reference>
<gene>
    <name evidence="2" type="ORF">C8F04DRAFT_1193103</name>
</gene>
<dbReference type="Proteomes" id="UP001218188">
    <property type="component" value="Unassembled WGS sequence"/>
</dbReference>
<evidence type="ECO:0000256" key="1">
    <source>
        <dbReference type="SAM" id="MobiDB-lite"/>
    </source>
</evidence>
<feature type="region of interest" description="Disordered" evidence="1">
    <location>
        <begin position="154"/>
        <end position="186"/>
    </location>
</feature>
<feature type="region of interest" description="Disordered" evidence="1">
    <location>
        <begin position="1"/>
        <end position="29"/>
    </location>
</feature>
<name>A0AAD6SBB1_9AGAR</name>
<feature type="region of interest" description="Disordered" evidence="1">
    <location>
        <begin position="101"/>
        <end position="130"/>
    </location>
</feature>
<comment type="caution">
    <text evidence="2">The sequence shown here is derived from an EMBL/GenBank/DDBJ whole genome shotgun (WGS) entry which is preliminary data.</text>
</comment>
<evidence type="ECO:0000313" key="3">
    <source>
        <dbReference type="Proteomes" id="UP001218188"/>
    </source>
</evidence>
<feature type="compositionally biased region" description="Basic residues" evidence="1">
    <location>
        <begin position="15"/>
        <end position="25"/>
    </location>
</feature>
<evidence type="ECO:0000313" key="2">
    <source>
        <dbReference type="EMBL" id="KAJ7023793.1"/>
    </source>
</evidence>
<feature type="compositionally biased region" description="Basic and acidic residues" evidence="1">
    <location>
        <begin position="102"/>
        <end position="114"/>
    </location>
</feature>
<accession>A0AAD6SBB1</accession>